<evidence type="ECO:0000313" key="13">
    <source>
        <dbReference type="EMBL" id="QLV30350.1"/>
    </source>
</evidence>
<dbReference type="Proteomes" id="UP000263627">
    <property type="component" value="Chromosome"/>
</dbReference>
<dbReference type="EMBL" id="CP032184">
    <property type="protein sequence ID" value="AXZ48528.1"/>
    <property type="molecule type" value="Genomic_DNA"/>
</dbReference>
<dbReference type="Proteomes" id="UP000512222">
    <property type="component" value="Chromosome"/>
</dbReference>
<dbReference type="EMBL" id="DAESCB010000005">
    <property type="protein sequence ID" value="HBH7042106.1"/>
    <property type="molecule type" value="Genomic_DNA"/>
</dbReference>
<dbReference type="EMBL" id="CP055538">
    <property type="protein sequence ID" value="QLO14491.1"/>
    <property type="molecule type" value="Genomic_DNA"/>
</dbReference>
<reference evidence="1 18" key="4">
    <citation type="submission" date="2018-09" db="EMBL/GenBank/DDBJ databases">
        <title>Whole genome sequencing of Citrobacter freundii AR_0116.</title>
        <authorList>
            <person name="Conlan S."/>
            <person name="Thomas P.J."/>
            <person name="Mullikin J."/>
            <person name="Frank K.M."/>
            <person name="Segre J.A."/>
        </authorList>
    </citation>
    <scope>NUCLEOTIDE SEQUENCE [LARGE SCALE GENOMIC DNA]</scope>
    <source>
        <strain evidence="1 18">AR_0116</strain>
    </source>
</reference>
<gene>
    <name evidence="1" type="ORF">AM363_17145</name>
    <name evidence="11" type="ORF">B9P89_15515</name>
    <name evidence="9" type="ORF">HV077_17060</name>
    <name evidence="14" type="ORF">HV164_09165</name>
    <name evidence="13" type="ORF">HV178_10290</name>
    <name evidence="12" type="ORF">HV183_14190</name>
    <name evidence="7" type="ORF">I9Y29_002403</name>
    <name evidence="8" type="ORF">KV121_002166</name>
    <name evidence="3" type="ORF">KY227_002781</name>
    <name evidence="15" type="ORF">O4000_10245</name>
    <name evidence="5" type="ORF">P7U51_001992</name>
    <name evidence="6" type="ORF">PQQ21_002707</name>
    <name evidence="10" type="ORF">RYZ67_08580</name>
    <name evidence="4" type="ORF">SGX49_004604</name>
</gene>
<reference evidence="12" key="7">
    <citation type="journal article" date="2021" name="Microb. Genom.">
        <title>A genomic epidemiological study shows that prevalence of antimicrobial resistance in Enterobacterales is associated with the livestock host, as well as antimicrobial usage.</title>
        <authorList>
            <person name="AbuOun M."/>
            <person name="Jones H."/>
            <person name="Stubberfield E."/>
            <person name="Gilson D."/>
            <person name="Shaw L.P."/>
            <person name="Hubbard A.T.M."/>
            <person name="Chau K.K."/>
            <person name="Sebra R."/>
            <person name="Peto T.E.A."/>
            <person name="Crook D.W."/>
            <person name="Read D.S."/>
            <person name="Gweon H.S."/>
            <person name="Walker A.S."/>
            <person name="Stoesser N."/>
            <person name="Smith R.P."/>
            <person name="Anjum M.F."/>
            <person name="On Behalf Of The Rehab Consortium."/>
        </authorList>
    </citation>
    <scope>NUCLEOTIDE SEQUENCE</scope>
    <source>
        <strain evidence="14">RHBSTW-00334</strain>
        <strain evidence="13">RHBSTW-00370</strain>
        <strain evidence="12">RHBSTW-00398</strain>
    </source>
</reference>
<reference evidence="4" key="9">
    <citation type="submission" date="2023-05" db="EMBL/GenBank/DDBJ databases">
        <authorList>
            <consortium name="Clinical and Environmental Microbiology Branch: Whole genome sequencing antimicrobial resistance pathogens in the healthcare setting"/>
        </authorList>
    </citation>
    <scope>NUCLEOTIDE SEQUENCE</scope>
    <source>
        <strain evidence="3">2021DK-00049</strain>
        <strain evidence="6">2023GN-00102</strain>
        <strain evidence="4">2023GN-00287</strain>
        <strain evidence="5">Whole organism</strain>
    </source>
</reference>
<dbReference type="EMBL" id="ABLGCN030000003">
    <property type="protein sequence ID" value="EMM7457497.1"/>
    <property type="molecule type" value="Genomic_DNA"/>
</dbReference>
<evidence type="ECO:0000313" key="9">
    <source>
        <dbReference type="EMBL" id="MBA8064064.1"/>
    </source>
</evidence>
<dbReference type="EMBL" id="NEFA01000017">
    <property type="protein sequence ID" value="OYR02788.1"/>
    <property type="molecule type" value="Genomic_DNA"/>
</dbReference>
<dbReference type="EMBL" id="CP114564">
    <property type="protein sequence ID" value="WAZ59249.1"/>
    <property type="molecule type" value="Genomic_DNA"/>
</dbReference>
<dbReference type="AlphaFoldDB" id="A0A133LK37"/>
<evidence type="ECO:0000313" key="6">
    <source>
        <dbReference type="EMBL" id="EMN4145434.1"/>
    </source>
</evidence>
<organism evidence="11 17">
    <name type="scientific">Citrobacter freundii</name>
    <dbReference type="NCBI Taxonomy" id="546"/>
    <lineage>
        <taxon>Bacteria</taxon>
        <taxon>Pseudomonadati</taxon>
        <taxon>Pseudomonadota</taxon>
        <taxon>Gammaproteobacteria</taxon>
        <taxon>Enterobacterales</taxon>
        <taxon>Enterobacteriaceae</taxon>
        <taxon>Citrobacter</taxon>
        <taxon>Citrobacter freundii complex</taxon>
    </lineage>
</organism>
<sequence>MCGIFSKEVLSKHVDVEYRFSAEPYISASSSNVSVLSMLCLRAKKIL</sequence>
<evidence type="ECO:0000313" key="18">
    <source>
        <dbReference type="Proteomes" id="UP000263627"/>
    </source>
</evidence>
<dbReference type="EMBL" id="ABOSXX010000036">
    <property type="protein sequence ID" value="ELV3682110.1"/>
    <property type="molecule type" value="Genomic_DNA"/>
</dbReference>
<dbReference type="InterPro" id="IPR019672">
    <property type="entry name" value="DUF2527"/>
</dbReference>
<dbReference type="EMBL" id="CP056573">
    <property type="protein sequence ID" value="QLV30350.1"/>
    <property type="molecule type" value="Genomic_DNA"/>
</dbReference>
<evidence type="ECO:0000313" key="10">
    <source>
        <dbReference type="EMBL" id="MDW2758532.1"/>
    </source>
</evidence>
<dbReference type="Proteomes" id="UP001169574">
    <property type="component" value="Unassembled WGS sequence"/>
</dbReference>
<evidence type="ECO:0000313" key="15">
    <source>
        <dbReference type="EMBL" id="WAZ59249.1"/>
    </source>
</evidence>
<dbReference type="Pfam" id="PF10736">
    <property type="entry name" value="DUF2527"/>
    <property type="match status" value="1"/>
</dbReference>
<evidence type="ECO:0000313" key="20">
    <source>
        <dbReference type="Proteomes" id="UP000512043"/>
    </source>
</evidence>
<accession>A0A133LK37</accession>
<dbReference type="EMBL" id="JAWPBU010000006">
    <property type="protein sequence ID" value="MDW2758532.1"/>
    <property type="molecule type" value="Genomic_DNA"/>
</dbReference>
<dbReference type="EMBL" id="CBWP010000071">
    <property type="protein sequence ID" value="CDL40220.1"/>
    <property type="molecule type" value="Genomic_DNA"/>
</dbReference>
<evidence type="ECO:0000313" key="3">
    <source>
        <dbReference type="EMBL" id="EHT9939694.1"/>
    </source>
</evidence>
<dbReference type="Proteomes" id="UP001278087">
    <property type="component" value="Unassembled WGS sequence"/>
</dbReference>
<evidence type="ECO:0000313" key="4">
    <source>
        <dbReference type="EMBL" id="ELV3682110.1"/>
    </source>
</evidence>
<dbReference type="EMBL" id="DACSXJ010000012">
    <property type="protein sequence ID" value="HAT3897969.1"/>
    <property type="molecule type" value="Genomic_DNA"/>
</dbReference>
<evidence type="ECO:0000313" key="11">
    <source>
        <dbReference type="EMBL" id="OYR02788.1"/>
    </source>
</evidence>
<evidence type="ECO:0000313" key="5">
    <source>
        <dbReference type="EMBL" id="EMM7457497.1"/>
    </source>
</evidence>
<dbReference type="GeneID" id="86976109"/>
<dbReference type="EMBL" id="ABBJDF010000015">
    <property type="protein sequence ID" value="EHT9939694.1"/>
    <property type="molecule type" value="Genomic_DNA"/>
</dbReference>
<dbReference type="Proteomes" id="UP000510650">
    <property type="component" value="Chromosome"/>
</dbReference>
<reference evidence="15" key="8">
    <citation type="submission" date="2022-12" db="EMBL/GenBank/DDBJ databases">
        <title>2953647.</title>
        <authorList>
            <person name="Hergert J."/>
            <person name="Casey R."/>
            <person name="Wagner J."/>
            <person name="Young E.L."/>
            <person name="Oakeson K.F."/>
        </authorList>
    </citation>
    <scope>NUCLEOTIDE SEQUENCE</scope>
    <source>
        <strain evidence="15">2953647</strain>
    </source>
</reference>
<reference evidence="7" key="3">
    <citation type="journal article" date="2018" name="Genome Biol.">
        <title>SKESA: strategic k-mer extension for scrupulous assemblies.</title>
        <authorList>
            <person name="Souvorov A."/>
            <person name="Agarwala R."/>
            <person name="Lipman D.J."/>
        </authorList>
    </citation>
    <scope>NUCLEOTIDE SEQUENCE</scope>
    <source>
        <strain evidence="8">91871</strain>
        <strain evidence="7">O50</strain>
    </source>
</reference>
<dbReference type="Proteomes" id="UP000019194">
    <property type="component" value="Unassembled WGS sequence"/>
</dbReference>
<reference evidence="7" key="6">
    <citation type="submission" date="2020-09" db="EMBL/GenBank/DDBJ databases">
        <authorList>
            <consortium name="NCBI Pathogen Detection Project"/>
        </authorList>
    </citation>
    <scope>NUCLEOTIDE SEQUENCE</scope>
    <source>
        <strain evidence="8">91871</strain>
        <strain evidence="7">O50</strain>
    </source>
</reference>
<dbReference type="Proteomes" id="UP001164536">
    <property type="component" value="Chromosome"/>
</dbReference>
<evidence type="ECO:0000313" key="16">
    <source>
        <dbReference type="Proteomes" id="UP000019194"/>
    </source>
</evidence>
<evidence type="ECO:0000313" key="7">
    <source>
        <dbReference type="EMBL" id="HAT3897969.1"/>
    </source>
</evidence>
<dbReference type="RefSeq" id="WP_003034983.1">
    <property type="nucleotide sequence ID" value="NZ_AP026940.1"/>
</dbReference>
<evidence type="ECO:0000313" key="23">
    <source>
        <dbReference type="Proteomes" id="UP001164536"/>
    </source>
</evidence>
<evidence type="ECO:0000313" key="14">
    <source>
        <dbReference type="EMBL" id="QLY36679.1"/>
    </source>
</evidence>
<proteinExistence type="predicted"/>
<evidence type="ECO:0000313" key="12">
    <source>
        <dbReference type="EMBL" id="QLO14491.1"/>
    </source>
</evidence>
<dbReference type="EMBL" id="ABKLER030000010">
    <property type="protein sequence ID" value="EMN4145434.1"/>
    <property type="molecule type" value="Genomic_DNA"/>
</dbReference>
<evidence type="ECO:0000313" key="1">
    <source>
        <dbReference type="EMBL" id="AXZ48528.1"/>
    </source>
</evidence>
<reference evidence="10" key="10">
    <citation type="submission" date="2023-10" db="EMBL/GenBank/DDBJ databases">
        <title>Fecal carriage and genetic characteristics of carbapenem-resistant Enterobacterales among healthy adults from four provinces of China.</title>
        <authorList>
            <person name="Li Y."/>
            <person name="Zhang R."/>
        </authorList>
    </citation>
    <scope>NUCLEOTIDE SEQUENCE</scope>
    <source>
        <strain evidence="10">HN-136</strain>
    </source>
</reference>
<reference evidence="11 17" key="2">
    <citation type="submission" date="2017-04" db="EMBL/GenBank/DDBJ databases">
        <title>Emergence of KPC-2-producing Citrobacter isolates from sediments of a Chinese river.</title>
        <authorList>
            <person name="Zheng B."/>
        </authorList>
    </citation>
    <scope>NUCLEOTIDE SEQUENCE [LARGE SCALE GENOMIC DNA]</scope>
    <source>
        <strain evidence="11 17">C191</strain>
    </source>
</reference>
<dbReference type="Proteomes" id="UP000215827">
    <property type="component" value="Unassembled WGS sequence"/>
</dbReference>
<keyword evidence="23" id="KW-1185">Reference proteome</keyword>
<evidence type="ECO:0000313" key="8">
    <source>
        <dbReference type="EMBL" id="HBH7042106.1"/>
    </source>
</evidence>
<dbReference type="Proteomes" id="UP000885148">
    <property type="component" value="Unassembled WGS sequence"/>
</dbReference>
<dbReference type="Proteomes" id="UP001279522">
    <property type="component" value="Unassembled WGS sequence"/>
</dbReference>
<reference evidence="19 20" key="5">
    <citation type="submission" date="2020-06" db="EMBL/GenBank/DDBJ databases">
        <title>REHAB project genomes.</title>
        <authorList>
            <person name="Shaw L.P."/>
        </authorList>
    </citation>
    <scope>NUCLEOTIDE SEQUENCE [LARGE SCALE GENOMIC DNA]</scope>
    <source>
        <strain evidence="9 22">RHBSTW-00116</strain>
        <strain evidence="20">RHBSTW-00334</strain>
        <strain evidence="21">RHBSTW-00370</strain>
        <strain evidence="19">RHBSTW-00398</strain>
    </source>
</reference>
<protein>
    <submittedName>
        <fullName evidence="11">DUF2627 domain-containing protein</fullName>
    </submittedName>
    <submittedName>
        <fullName evidence="3">YobF family protein</fullName>
    </submittedName>
</protein>
<dbReference type="Proteomes" id="UP000591803">
    <property type="component" value="Unassembled WGS sequence"/>
</dbReference>
<name>A0A133LK37_CITFR</name>
<dbReference type="Proteomes" id="UP000855471">
    <property type="component" value="Unassembled WGS sequence"/>
</dbReference>
<evidence type="ECO:0000313" key="22">
    <source>
        <dbReference type="Proteomes" id="UP000591803"/>
    </source>
</evidence>
<dbReference type="EMBL" id="JABXRI010000001">
    <property type="protein sequence ID" value="MBA8064064.1"/>
    <property type="molecule type" value="Genomic_DNA"/>
</dbReference>
<reference evidence="2 16" key="1">
    <citation type="submission" date="2013-10" db="EMBL/GenBank/DDBJ databases">
        <title>Antibiotic resistance diversity of beta-lactamase producers in the General Hospital Vienna.</title>
        <authorList>
            <person name="Barisic I."/>
            <person name="Mitteregger D."/>
            <person name="Hirschl A.M."/>
            <person name="Noehammer C."/>
            <person name="Wiesinger-Mayr H."/>
        </authorList>
    </citation>
    <scope>NUCLEOTIDE SEQUENCE [LARGE SCALE GENOMIC DNA]</scope>
    <source>
        <strain evidence="2 16">ISC11</strain>
    </source>
</reference>
<evidence type="ECO:0000313" key="17">
    <source>
        <dbReference type="Proteomes" id="UP000215827"/>
    </source>
</evidence>
<dbReference type="EMBL" id="CP056597">
    <property type="protein sequence ID" value="QLY36679.1"/>
    <property type="molecule type" value="Genomic_DNA"/>
</dbReference>
<evidence type="ECO:0000313" key="19">
    <source>
        <dbReference type="Proteomes" id="UP000510650"/>
    </source>
</evidence>
<evidence type="ECO:0000313" key="21">
    <source>
        <dbReference type="Proteomes" id="UP000512222"/>
    </source>
</evidence>
<evidence type="ECO:0000313" key="2">
    <source>
        <dbReference type="EMBL" id="CDL40220.1"/>
    </source>
</evidence>
<dbReference type="Proteomes" id="UP000512043">
    <property type="component" value="Chromosome"/>
</dbReference>